<dbReference type="EMBL" id="KN834001">
    <property type="protein sequence ID" value="KIK13361.1"/>
    <property type="molecule type" value="Genomic_DNA"/>
</dbReference>
<evidence type="ECO:0000313" key="2">
    <source>
        <dbReference type="Proteomes" id="UP000054018"/>
    </source>
</evidence>
<organism evidence="1 2">
    <name type="scientific">Pisolithus microcarpus 441</name>
    <dbReference type="NCBI Taxonomy" id="765257"/>
    <lineage>
        <taxon>Eukaryota</taxon>
        <taxon>Fungi</taxon>
        <taxon>Dikarya</taxon>
        <taxon>Basidiomycota</taxon>
        <taxon>Agaricomycotina</taxon>
        <taxon>Agaricomycetes</taxon>
        <taxon>Agaricomycetidae</taxon>
        <taxon>Boletales</taxon>
        <taxon>Sclerodermatineae</taxon>
        <taxon>Pisolithaceae</taxon>
        <taxon>Pisolithus</taxon>
    </lineage>
</organism>
<evidence type="ECO:0000313" key="1">
    <source>
        <dbReference type="EMBL" id="KIK13361.1"/>
    </source>
</evidence>
<dbReference type="Proteomes" id="UP000054018">
    <property type="component" value="Unassembled WGS sequence"/>
</dbReference>
<name>A0A0C9Y8T4_9AGAM</name>
<reference evidence="1 2" key="1">
    <citation type="submission" date="2014-04" db="EMBL/GenBank/DDBJ databases">
        <authorList>
            <consortium name="DOE Joint Genome Institute"/>
            <person name="Kuo A."/>
            <person name="Kohler A."/>
            <person name="Costa M.D."/>
            <person name="Nagy L.G."/>
            <person name="Floudas D."/>
            <person name="Copeland A."/>
            <person name="Barry K.W."/>
            <person name="Cichocki N."/>
            <person name="Veneault-Fourrey C."/>
            <person name="LaButti K."/>
            <person name="Lindquist E.A."/>
            <person name="Lipzen A."/>
            <person name="Lundell T."/>
            <person name="Morin E."/>
            <person name="Murat C."/>
            <person name="Sun H."/>
            <person name="Tunlid A."/>
            <person name="Henrissat B."/>
            <person name="Grigoriev I.V."/>
            <person name="Hibbett D.S."/>
            <person name="Martin F."/>
            <person name="Nordberg H.P."/>
            <person name="Cantor M.N."/>
            <person name="Hua S.X."/>
        </authorList>
    </citation>
    <scope>NUCLEOTIDE SEQUENCE [LARGE SCALE GENOMIC DNA]</scope>
    <source>
        <strain evidence="1 2">441</strain>
    </source>
</reference>
<gene>
    <name evidence="1" type="ORF">PISMIDRAFT_688699</name>
</gene>
<sequence>MILRQLQHKKSTVGVDNGPSYAVPHAVRRRTFHLNPGYATEGVMPLMVPNPDTLGISLMCHRTKRSQLDGSVLSGGLTLQLGWP</sequence>
<dbReference type="HOGENOM" id="CLU_2543421_0_0_1"/>
<accession>A0A0C9Y8T4</accession>
<reference evidence="2" key="2">
    <citation type="submission" date="2015-01" db="EMBL/GenBank/DDBJ databases">
        <title>Evolutionary Origins and Diversification of the Mycorrhizal Mutualists.</title>
        <authorList>
            <consortium name="DOE Joint Genome Institute"/>
            <consortium name="Mycorrhizal Genomics Consortium"/>
            <person name="Kohler A."/>
            <person name="Kuo A."/>
            <person name="Nagy L.G."/>
            <person name="Floudas D."/>
            <person name="Copeland A."/>
            <person name="Barry K.W."/>
            <person name="Cichocki N."/>
            <person name="Veneault-Fourrey C."/>
            <person name="LaButti K."/>
            <person name="Lindquist E.A."/>
            <person name="Lipzen A."/>
            <person name="Lundell T."/>
            <person name="Morin E."/>
            <person name="Murat C."/>
            <person name="Riley R."/>
            <person name="Ohm R."/>
            <person name="Sun H."/>
            <person name="Tunlid A."/>
            <person name="Henrissat B."/>
            <person name="Grigoriev I.V."/>
            <person name="Hibbett D.S."/>
            <person name="Martin F."/>
        </authorList>
    </citation>
    <scope>NUCLEOTIDE SEQUENCE [LARGE SCALE GENOMIC DNA]</scope>
    <source>
        <strain evidence="2">441</strain>
    </source>
</reference>
<protein>
    <submittedName>
        <fullName evidence="1">Uncharacterized protein</fullName>
    </submittedName>
</protein>
<dbReference type="OrthoDB" id="10486191at2759"/>
<proteinExistence type="predicted"/>
<keyword evidence="2" id="KW-1185">Reference proteome</keyword>
<dbReference type="AlphaFoldDB" id="A0A0C9Y8T4"/>